<dbReference type="InterPro" id="IPR021709">
    <property type="entry name" value="DUF3292"/>
</dbReference>
<organism evidence="3 4">
    <name type="scientific">Hyphodiscus hymeniophilus</name>
    <dbReference type="NCBI Taxonomy" id="353542"/>
    <lineage>
        <taxon>Eukaryota</taxon>
        <taxon>Fungi</taxon>
        <taxon>Dikarya</taxon>
        <taxon>Ascomycota</taxon>
        <taxon>Pezizomycotina</taxon>
        <taxon>Leotiomycetes</taxon>
        <taxon>Helotiales</taxon>
        <taxon>Hyphodiscaceae</taxon>
        <taxon>Hyphodiscus</taxon>
    </lineage>
</organism>
<name>A0A9P6VKP8_9HELO</name>
<dbReference type="EMBL" id="VNKQ01000008">
    <property type="protein sequence ID" value="KAG0649372.1"/>
    <property type="molecule type" value="Genomic_DNA"/>
</dbReference>
<dbReference type="PANTHER" id="PTHR38694:SF1">
    <property type="entry name" value="PEROXIN DOMAIN-CONTAINING PROTEIN"/>
    <property type="match status" value="1"/>
</dbReference>
<dbReference type="Proteomes" id="UP000785200">
    <property type="component" value="Unassembled WGS sequence"/>
</dbReference>
<dbReference type="PANTHER" id="PTHR38694">
    <property type="entry name" value="CONSERVED EXPRESSED PROTEIN"/>
    <property type="match status" value="1"/>
</dbReference>
<evidence type="ECO:0000256" key="1">
    <source>
        <dbReference type="SAM" id="MobiDB-lite"/>
    </source>
</evidence>
<keyword evidence="2" id="KW-1133">Transmembrane helix</keyword>
<sequence length="681" mass="74185">MAAYSETPVVITHPNQPTVQAPALHASSTDEPEIIEAHEEEQPTESHVLAHTDHDEKGVAQLDHGHTEVRDLGWNEHPTDVPTPLVGGLPNEELWTLIRRFNKQMYHVKALPEPPLAGLDLNIADEEEFSPDKLRANIERLYMTVIVGLTGFWKHIARLRSWRERNRTIAFAAVYFTAWAVDFLVPTIIAFMMVLVVYAPSRDYCFPPAPIALIDSKTGGVKKPTAGVLGSDNSLTGAPEKHQGEAVEQEASNFVNSFTSIAISSAAGKHPQGDPHGQEAGASSLENTSPDPTNIALRAADAKSKTEGEEPNAVHDKTKEPMSAAMWSKTRPVMHVIADVADGWERFGNALSPTAPFPKEKPRMKLAACLAPVLLISVFTSSYMFIKMNGLFIGFGFFGDPLIWRAASYLNHKFPHWQKLLEIRNTLLKGVPTNAQLTITLLRIGEANKAPLPPPPYSGPPPPEAAHETAGQNLEHLEGVPDGELADAIHPDDTAITTATDTAAKPKKQHGRRILAAFKSATKGGVETILGTDRLKAAAGAEHAKNRLGVLKSGPDAPAGPIQFPCRYKGKKGHAFITATATSPALSWTTEREDIEPVFSIAIADIQASSSQWVELYEMKKVGGLGWKTKLVVGWATSREIADGLLIVDKDGRHTQITAIALREELFNRLVAMGAQMWEAW</sequence>
<feature type="region of interest" description="Disordered" evidence="1">
    <location>
        <begin position="228"/>
        <end position="249"/>
    </location>
</feature>
<comment type="caution">
    <text evidence="3">The sequence shown here is derived from an EMBL/GenBank/DDBJ whole genome shotgun (WGS) entry which is preliminary data.</text>
</comment>
<keyword evidence="2" id="KW-0472">Membrane</keyword>
<feature type="region of interest" description="Disordered" evidence="1">
    <location>
        <begin position="266"/>
        <end position="322"/>
    </location>
</feature>
<reference evidence="3" key="1">
    <citation type="submission" date="2019-07" db="EMBL/GenBank/DDBJ databases">
        <title>Hyphodiscus hymeniophilus genome sequencing and assembly.</title>
        <authorList>
            <person name="Kramer G."/>
            <person name="Nodwell J."/>
        </authorList>
    </citation>
    <scope>NUCLEOTIDE SEQUENCE</scope>
    <source>
        <strain evidence="3">ATCC 34498</strain>
    </source>
</reference>
<feature type="compositionally biased region" description="Basic and acidic residues" evidence="1">
    <location>
        <begin position="300"/>
        <end position="320"/>
    </location>
</feature>
<accession>A0A9P6VKP8</accession>
<dbReference type="OrthoDB" id="1708389at2759"/>
<evidence type="ECO:0000313" key="3">
    <source>
        <dbReference type="EMBL" id="KAG0649372.1"/>
    </source>
</evidence>
<feature type="region of interest" description="Disordered" evidence="1">
    <location>
        <begin position="1"/>
        <end position="29"/>
    </location>
</feature>
<feature type="transmembrane region" description="Helical" evidence="2">
    <location>
        <begin position="169"/>
        <end position="198"/>
    </location>
</feature>
<feature type="transmembrane region" description="Helical" evidence="2">
    <location>
        <begin position="366"/>
        <end position="386"/>
    </location>
</feature>
<keyword evidence="2" id="KW-0812">Transmembrane</keyword>
<dbReference type="AlphaFoldDB" id="A0A9P6VKP8"/>
<keyword evidence="4" id="KW-1185">Reference proteome</keyword>
<proteinExistence type="predicted"/>
<evidence type="ECO:0000313" key="4">
    <source>
        <dbReference type="Proteomes" id="UP000785200"/>
    </source>
</evidence>
<evidence type="ECO:0000256" key="2">
    <source>
        <dbReference type="SAM" id="Phobius"/>
    </source>
</evidence>
<dbReference type="Pfam" id="PF11696">
    <property type="entry name" value="DUF3292"/>
    <property type="match status" value="1"/>
</dbReference>
<protein>
    <submittedName>
        <fullName evidence="3">Uncharacterized protein</fullName>
    </submittedName>
</protein>
<gene>
    <name evidence="3" type="ORF">D0Z07_4125</name>
</gene>